<gene>
    <name evidence="2" type="ORF">DEM34_04915</name>
</gene>
<dbReference type="RefSeq" id="WP_109676884.1">
    <property type="nucleotide sequence ID" value="NZ_CP086615.1"/>
</dbReference>
<sequence>MSNVNLNTIQEQTEQFVTGPARSYAALALDHLEQVVNAQIEASRAYAEVGLQQVRAALDVRDVQGFQAYAENQQKAAKEIGERVKSDATRFASLNEEFVGKTRKLVEDNVASAGKAASKATAA</sequence>
<comment type="caution">
    <text evidence="2">The sequence shown here is derived from an EMBL/GenBank/DDBJ whole genome shotgun (WGS) entry which is preliminary data.</text>
</comment>
<keyword evidence="3" id="KW-1185">Reference proteome</keyword>
<feature type="domain" description="Phasin" evidence="1">
    <location>
        <begin position="9"/>
        <end position="110"/>
    </location>
</feature>
<dbReference type="InterPro" id="IPR018968">
    <property type="entry name" value="Phasin"/>
</dbReference>
<dbReference type="AlphaFoldDB" id="A0A2U2N6F9"/>
<evidence type="ECO:0000313" key="2">
    <source>
        <dbReference type="EMBL" id="PWG64688.1"/>
    </source>
</evidence>
<organism evidence="2 3">
    <name type="scientific">Sediminicurvatus halobius</name>
    <dbReference type="NCBI Taxonomy" id="2182432"/>
    <lineage>
        <taxon>Bacteria</taxon>
        <taxon>Pseudomonadati</taxon>
        <taxon>Pseudomonadota</taxon>
        <taxon>Gammaproteobacteria</taxon>
        <taxon>Chromatiales</taxon>
        <taxon>Ectothiorhodospiraceae</taxon>
        <taxon>Sediminicurvatus</taxon>
    </lineage>
</organism>
<proteinExistence type="predicted"/>
<protein>
    <submittedName>
        <fullName evidence="2">Phasin family protein</fullName>
    </submittedName>
</protein>
<name>A0A2U2N6F9_9GAMM</name>
<dbReference type="EMBL" id="QFFI01000005">
    <property type="protein sequence ID" value="PWG64688.1"/>
    <property type="molecule type" value="Genomic_DNA"/>
</dbReference>
<evidence type="ECO:0000259" key="1">
    <source>
        <dbReference type="Pfam" id="PF09361"/>
    </source>
</evidence>
<reference evidence="2 3" key="1">
    <citation type="submission" date="2018-05" db="EMBL/GenBank/DDBJ databases">
        <title>Spiribacter halobius sp. nov., a moderately halophilic bacterium isolated from marine solar saltern.</title>
        <authorList>
            <person name="Zheng W.-S."/>
            <person name="Lu D.-C."/>
            <person name="Du Z.-J."/>
        </authorList>
    </citation>
    <scope>NUCLEOTIDE SEQUENCE [LARGE SCALE GENOMIC DNA]</scope>
    <source>
        <strain evidence="2 3">E85</strain>
    </source>
</reference>
<dbReference type="Proteomes" id="UP000245474">
    <property type="component" value="Unassembled WGS sequence"/>
</dbReference>
<dbReference type="Pfam" id="PF09361">
    <property type="entry name" value="Phasin_2"/>
    <property type="match status" value="1"/>
</dbReference>
<evidence type="ECO:0000313" key="3">
    <source>
        <dbReference type="Proteomes" id="UP000245474"/>
    </source>
</evidence>
<accession>A0A2U2N6F9</accession>
<dbReference type="OrthoDB" id="5796765at2"/>